<keyword evidence="4" id="KW-0418">Kinase</keyword>
<dbReference type="InterPro" id="IPR000719">
    <property type="entry name" value="Prot_kinase_dom"/>
</dbReference>
<protein>
    <recommendedName>
        <fullName evidence="6">Protein kinase domain-containing protein</fullName>
    </recommendedName>
</protein>
<dbReference type="GO" id="GO:0005524">
    <property type="term" value="F:ATP binding"/>
    <property type="evidence" value="ECO:0007669"/>
    <property type="project" value="UniProtKB-KW"/>
</dbReference>
<dbReference type="STRING" id="1094619.G5ABY0"/>
<evidence type="ECO:0000256" key="4">
    <source>
        <dbReference type="ARBA" id="ARBA00022777"/>
    </source>
</evidence>
<dbReference type="RefSeq" id="XP_009537619.1">
    <property type="nucleotide sequence ID" value="XM_009539324.1"/>
</dbReference>
<dbReference type="Proteomes" id="UP000002640">
    <property type="component" value="Unassembled WGS sequence"/>
</dbReference>
<dbReference type="FunFam" id="1.10.510.10:FF:000753">
    <property type="entry name" value="CAMK/CAMKL protein kinase"/>
    <property type="match status" value="1"/>
</dbReference>
<evidence type="ECO:0000313" key="7">
    <source>
        <dbReference type="EMBL" id="EGZ06855.1"/>
    </source>
</evidence>
<accession>G5ABY0</accession>
<evidence type="ECO:0000256" key="5">
    <source>
        <dbReference type="ARBA" id="ARBA00022840"/>
    </source>
</evidence>
<organism evidence="7 8">
    <name type="scientific">Phytophthora sojae (strain P6497)</name>
    <name type="common">Soybean stem and root rot agent</name>
    <name type="synonym">Phytophthora megasperma f. sp. glycines</name>
    <dbReference type="NCBI Taxonomy" id="1094619"/>
    <lineage>
        <taxon>Eukaryota</taxon>
        <taxon>Sar</taxon>
        <taxon>Stramenopiles</taxon>
        <taxon>Oomycota</taxon>
        <taxon>Peronosporomycetes</taxon>
        <taxon>Peronosporales</taxon>
        <taxon>Peronosporaceae</taxon>
        <taxon>Phytophthora</taxon>
    </lineage>
</organism>
<sequence length="255" mass="28571">MSTSQLRFRRKIGNALYGEVMECELRQSNQHQAHVPLLPPGRRCIVAVKCMSLPCARDAQHRFGVHRTIDDPHQERRVAELLAKSGGHPNVVASYFHFQEHECVYMVSEYCADGDLYTYTTSPAQGGSVDEHTSIRIMKQIFAGVDFLNHQLGIAHRDLSLENVPMHNGVCKISDIGLSVSVNARCRGRVGKDYYMAPEVVEGEQYDPVVADIWSLGIMWFIMLTGSPLVSIASRENKAFVALEQCGVEDVFTSW</sequence>
<name>G5ABY0_PHYSP</name>
<dbReference type="GO" id="GO:0004674">
    <property type="term" value="F:protein serine/threonine kinase activity"/>
    <property type="evidence" value="ECO:0007669"/>
    <property type="project" value="UniProtKB-KW"/>
</dbReference>
<keyword evidence="8" id="KW-1185">Reference proteome</keyword>
<dbReference type="SMR" id="G5ABY0"/>
<proteinExistence type="predicted"/>
<dbReference type="GO" id="GO:0005634">
    <property type="term" value="C:nucleus"/>
    <property type="evidence" value="ECO:0007669"/>
    <property type="project" value="TreeGrafter"/>
</dbReference>
<dbReference type="GeneID" id="20648015"/>
<dbReference type="InParanoid" id="G5ABY0"/>
<keyword evidence="5" id="KW-0067">ATP-binding</keyword>
<keyword evidence="2" id="KW-0808">Transferase</keyword>
<dbReference type="OMA" id="HRRARKF"/>
<evidence type="ECO:0000256" key="2">
    <source>
        <dbReference type="ARBA" id="ARBA00022679"/>
    </source>
</evidence>
<keyword evidence="3" id="KW-0547">Nucleotide-binding</keyword>
<dbReference type="PROSITE" id="PS50011">
    <property type="entry name" value="PROTEIN_KINASE_DOM"/>
    <property type="match status" value="1"/>
</dbReference>
<evidence type="ECO:0000313" key="8">
    <source>
        <dbReference type="Proteomes" id="UP000002640"/>
    </source>
</evidence>
<dbReference type="PANTHER" id="PTHR24345:SF91">
    <property type="entry name" value="SERINE_THREONINE-PROTEIN KINASE PLK4"/>
    <property type="match status" value="1"/>
</dbReference>
<dbReference type="PANTHER" id="PTHR24345">
    <property type="entry name" value="SERINE/THREONINE-PROTEIN KINASE PLK"/>
    <property type="match status" value="1"/>
</dbReference>
<reference evidence="7 8" key="1">
    <citation type="journal article" date="2006" name="Science">
        <title>Phytophthora genome sequences uncover evolutionary origins and mechanisms of pathogenesis.</title>
        <authorList>
            <person name="Tyler B.M."/>
            <person name="Tripathy S."/>
            <person name="Zhang X."/>
            <person name="Dehal P."/>
            <person name="Jiang R.H."/>
            <person name="Aerts A."/>
            <person name="Arredondo F.D."/>
            <person name="Baxter L."/>
            <person name="Bensasson D."/>
            <person name="Beynon J.L."/>
            <person name="Chapman J."/>
            <person name="Damasceno C.M."/>
            <person name="Dorrance A.E."/>
            <person name="Dou D."/>
            <person name="Dickerman A.W."/>
            <person name="Dubchak I.L."/>
            <person name="Garbelotto M."/>
            <person name="Gijzen M."/>
            <person name="Gordon S.G."/>
            <person name="Govers F."/>
            <person name="Grunwald N.J."/>
            <person name="Huang W."/>
            <person name="Ivors K.L."/>
            <person name="Jones R.W."/>
            <person name="Kamoun S."/>
            <person name="Krampis K."/>
            <person name="Lamour K.H."/>
            <person name="Lee M.K."/>
            <person name="McDonald W.H."/>
            <person name="Medina M."/>
            <person name="Meijer H.J."/>
            <person name="Nordberg E.K."/>
            <person name="Maclean D.J."/>
            <person name="Ospina-Giraldo M.D."/>
            <person name="Morris P.F."/>
            <person name="Phuntumart V."/>
            <person name="Putnam N.H."/>
            <person name="Rash S."/>
            <person name="Rose J.K."/>
            <person name="Sakihama Y."/>
            <person name="Salamov A.A."/>
            <person name="Savidor A."/>
            <person name="Scheuring C.F."/>
            <person name="Smith B.M."/>
            <person name="Sobral B.W."/>
            <person name="Terry A."/>
            <person name="Torto-Alalibo T.A."/>
            <person name="Win J."/>
            <person name="Xu Z."/>
            <person name="Zhang H."/>
            <person name="Grigoriev I.V."/>
            <person name="Rokhsar D.S."/>
            <person name="Boore J.L."/>
        </authorList>
    </citation>
    <scope>NUCLEOTIDE SEQUENCE [LARGE SCALE GENOMIC DNA]</scope>
    <source>
        <strain evidence="7 8">P6497</strain>
    </source>
</reference>
<dbReference type="AlphaFoldDB" id="G5ABY0"/>
<dbReference type="EMBL" id="JH159163">
    <property type="protein sequence ID" value="EGZ06855.1"/>
    <property type="molecule type" value="Genomic_DNA"/>
</dbReference>
<evidence type="ECO:0000259" key="6">
    <source>
        <dbReference type="PROSITE" id="PS50011"/>
    </source>
</evidence>
<gene>
    <name evidence="7" type="ORF">PHYSODRAFT_341032</name>
</gene>
<evidence type="ECO:0000256" key="1">
    <source>
        <dbReference type="ARBA" id="ARBA00022527"/>
    </source>
</evidence>
<dbReference type="InterPro" id="IPR011009">
    <property type="entry name" value="Kinase-like_dom_sf"/>
</dbReference>
<dbReference type="KEGG" id="psoj:PHYSODRAFT_341032"/>
<evidence type="ECO:0000256" key="3">
    <source>
        <dbReference type="ARBA" id="ARBA00022741"/>
    </source>
</evidence>
<keyword evidence="1" id="KW-0723">Serine/threonine-protein kinase</keyword>
<dbReference type="Pfam" id="PF00069">
    <property type="entry name" value="Pkinase"/>
    <property type="match status" value="1"/>
</dbReference>
<feature type="domain" description="Protein kinase" evidence="6">
    <location>
        <begin position="6"/>
        <end position="255"/>
    </location>
</feature>
<dbReference type="SUPFAM" id="SSF56112">
    <property type="entry name" value="Protein kinase-like (PK-like)"/>
    <property type="match status" value="1"/>
</dbReference>
<dbReference type="Gene3D" id="1.10.510.10">
    <property type="entry name" value="Transferase(Phosphotransferase) domain 1"/>
    <property type="match status" value="1"/>
</dbReference>